<dbReference type="Proteomes" id="UP000789525">
    <property type="component" value="Unassembled WGS sequence"/>
</dbReference>
<sequence length="239" mass="27363">MVLLQLNPVNDLSRHIHLALGMESHQKNTPVRTFRPLYQSSGDTMKDKLAFFHLLEELKTQKRTGWVNNKVSIPRVASTQASILTPCEDSTSREVILALCTEDTTLDIAKCVMLAVVHDLAEAQVGDITPDEGFTKEEKRKLEEDAMTNVGTEMLHNSSAAQRILALWQEYEAQESREARFVKDRMEMALQAREYEKRYNCDMQGMDLQPFFDSSIPKLREPEIRSWGECLQSERNGDK</sequence>
<accession>A0ACA9PNR8</accession>
<reference evidence="1" key="1">
    <citation type="submission" date="2021-06" db="EMBL/GenBank/DDBJ databases">
        <authorList>
            <person name="Kallberg Y."/>
            <person name="Tangrot J."/>
            <person name="Rosling A."/>
        </authorList>
    </citation>
    <scope>NUCLEOTIDE SEQUENCE</scope>
    <source>
        <strain evidence="1">CL356</strain>
    </source>
</reference>
<name>A0ACA9PNR8_9GLOM</name>
<protein>
    <submittedName>
        <fullName evidence="1">12708_t:CDS:1</fullName>
    </submittedName>
</protein>
<dbReference type="EMBL" id="CAJVPT010037866">
    <property type="protein sequence ID" value="CAG8718620.1"/>
    <property type="molecule type" value="Genomic_DNA"/>
</dbReference>
<keyword evidence="2" id="KW-1185">Reference proteome</keyword>
<evidence type="ECO:0000313" key="2">
    <source>
        <dbReference type="Proteomes" id="UP000789525"/>
    </source>
</evidence>
<evidence type="ECO:0000313" key="1">
    <source>
        <dbReference type="EMBL" id="CAG8718620.1"/>
    </source>
</evidence>
<proteinExistence type="predicted"/>
<comment type="caution">
    <text evidence="1">The sequence shown here is derived from an EMBL/GenBank/DDBJ whole genome shotgun (WGS) entry which is preliminary data.</text>
</comment>
<gene>
    <name evidence="1" type="ORF">ACOLOM_LOCUS11028</name>
</gene>
<organism evidence="1 2">
    <name type="scientific">Acaulospora colombiana</name>
    <dbReference type="NCBI Taxonomy" id="27376"/>
    <lineage>
        <taxon>Eukaryota</taxon>
        <taxon>Fungi</taxon>
        <taxon>Fungi incertae sedis</taxon>
        <taxon>Mucoromycota</taxon>
        <taxon>Glomeromycotina</taxon>
        <taxon>Glomeromycetes</taxon>
        <taxon>Diversisporales</taxon>
        <taxon>Acaulosporaceae</taxon>
        <taxon>Acaulospora</taxon>
    </lineage>
</organism>